<evidence type="ECO:0000313" key="2">
    <source>
        <dbReference type="Proteomes" id="UP000009172"/>
    </source>
</evidence>
<proteinExistence type="predicted"/>
<organism evidence="1 2">
    <name type="scientific">Trichophyton tonsurans (strain CBS 112818)</name>
    <name type="common">Scalp ringworm fungus</name>
    <dbReference type="NCBI Taxonomy" id="647933"/>
    <lineage>
        <taxon>Eukaryota</taxon>
        <taxon>Fungi</taxon>
        <taxon>Dikarya</taxon>
        <taxon>Ascomycota</taxon>
        <taxon>Pezizomycotina</taxon>
        <taxon>Eurotiomycetes</taxon>
        <taxon>Eurotiomycetidae</taxon>
        <taxon>Onygenales</taxon>
        <taxon>Arthrodermataceae</taxon>
        <taxon>Trichophyton</taxon>
    </lineage>
</organism>
<feature type="non-terminal residue" evidence="1">
    <location>
        <position position="322"/>
    </location>
</feature>
<accession>F2RYY7</accession>
<protein>
    <submittedName>
        <fullName evidence="1">Uncharacterized protein</fullName>
    </submittedName>
</protein>
<reference evidence="2" key="1">
    <citation type="journal article" date="2012" name="MBio">
        <title>Comparative genome analysis of Trichophyton rubrum and related dermatophytes reveals candidate genes involved in infection.</title>
        <authorList>
            <person name="Martinez D.A."/>
            <person name="Oliver B.G."/>
            <person name="Graeser Y."/>
            <person name="Goldberg J.M."/>
            <person name="Li W."/>
            <person name="Martinez-Rossi N.M."/>
            <person name="Monod M."/>
            <person name="Shelest E."/>
            <person name="Barton R.C."/>
            <person name="Birch E."/>
            <person name="Brakhage A.A."/>
            <person name="Chen Z."/>
            <person name="Gurr S.J."/>
            <person name="Heiman D."/>
            <person name="Heitman J."/>
            <person name="Kosti I."/>
            <person name="Rossi A."/>
            <person name="Saif S."/>
            <person name="Samalova M."/>
            <person name="Saunders C.W."/>
            <person name="Shea T."/>
            <person name="Summerbell R.C."/>
            <person name="Xu J."/>
            <person name="Young S."/>
            <person name="Zeng Q."/>
            <person name="Birren B.W."/>
            <person name="Cuomo C.A."/>
            <person name="White T.C."/>
        </authorList>
    </citation>
    <scope>NUCLEOTIDE SEQUENCE [LARGE SCALE GENOMIC DNA]</scope>
    <source>
        <strain evidence="2">CBS 112818</strain>
    </source>
</reference>
<dbReference type="OrthoDB" id="4187842at2759"/>
<gene>
    <name evidence="1" type="ORF">TESG_03976</name>
</gene>
<name>F2RYY7_TRIT1</name>
<keyword evidence="2" id="KW-1185">Reference proteome</keyword>
<dbReference type="EMBL" id="GG698495">
    <property type="protein sequence ID" value="EGD96536.1"/>
    <property type="molecule type" value="Genomic_DNA"/>
</dbReference>
<sequence>MAGSFLSGDESQGLDPWNDFQYAPTPGYLGEICTPSVCSPPDQVLVERFNTPAQAQTGQLGFIPLANWNKEEAYDEQPPTYIHYLIDWKVTLNNRTISRVTEPNLVVTPSAYWQNVLEEKVKKVKCRKVFQNRRARLDGISIVTSVVNDRSQQDLHQQFETDIDWIAIEKQLLVWGALLLRGKKLRLDISINYIAGDTALSRKGNKRGTGSVTKTMLAEQDAQIDAECSSGGPSVWRDVYKKMHCPGPPCQNSEGYCWQDPVGKKHYRLRTHHLKSLVKFVEEGNDLETQGDVPDVIQEQLYREEQQWLERQRKNNRQSKAG</sequence>
<dbReference type="HOGENOM" id="CLU_037030_2_0_1"/>
<evidence type="ECO:0000313" key="1">
    <source>
        <dbReference type="EMBL" id="EGD96536.1"/>
    </source>
</evidence>
<dbReference type="AlphaFoldDB" id="F2RYY7"/>
<dbReference type="Proteomes" id="UP000009172">
    <property type="component" value="Unassembled WGS sequence"/>
</dbReference>